<sequence>MTTVDRGACPYPFSEAKRLDLDPEYGRLRDNGELARVRMPYGGEAWMATSYEDVKTVLGDPRFSRAATLGADVPRMMPLIQTDTSLLTMDPPNHSRLRKLVAKAFTMRRIEMLRPRAQEVVDGLLDDIEAQGPPADLVEGLALPLPITMICELLGVPYEDRDQFRAWSDAALAFTAYTPEEIQQGRDGLKTYLASLVAKHREQPSDSLLSELVRARDEEDRLTEEELVQFGVTLLVAGHETTANQTGNFLYTLLSKPELLRDLQQNPDLLDAAIEEMLRVTPLGAAAGFARIATEDVVLSGTLVKAGEAVMTQIAAANRDGAVFENPEEIDFHREHNPHVAFGHGAHHCLGAQLARLELQVAVGTVLRRFPGLRFAVPVEEVPFKEGRLVRGLRALPVAW</sequence>
<dbReference type="Pfam" id="PF00067">
    <property type="entry name" value="p450"/>
    <property type="match status" value="1"/>
</dbReference>
<keyword evidence="4 7" id="KW-0560">Oxidoreductase</keyword>
<evidence type="ECO:0000256" key="6">
    <source>
        <dbReference type="ARBA" id="ARBA00023033"/>
    </source>
</evidence>
<dbReference type="PROSITE" id="PS00086">
    <property type="entry name" value="CYTOCHROME_P450"/>
    <property type="match status" value="1"/>
</dbReference>
<gene>
    <name evidence="8" type="ORF">BJ998_001977</name>
</gene>
<dbReference type="PANTHER" id="PTHR46696">
    <property type="entry name" value="P450, PUTATIVE (EUROFUNG)-RELATED"/>
    <property type="match status" value="1"/>
</dbReference>
<comment type="caution">
    <text evidence="8">The sequence shown here is derived from an EMBL/GenBank/DDBJ whole genome shotgun (WGS) entry which is preliminary data.</text>
</comment>
<dbReference type="InterPro" id="IPR036396">
    <property type="entry name" value="Cyt_P450_sf"/>
</dbReference>
<protein>
    <submittedName>
        <fullName evidence="8">Cytochrome P450 RapN</fullName>
    </submittedName>
</protein>
<dbReference type="PRINTS" id="PR00385">
    <property type="entry name" value="P450"/>
</dbReference>
<keyword evidence="5 7" id="KW-0408">Iron</keyword>
<evidence type="ECO:0000313" key="8">
    <source>
        <dbReference type="EMBL" id="MBB5890781.1"/>
    </source>
</evidence>
<dbReference type="PANTHER" id="PTHR46696:SF1">
    <property type="entry name" value="CYTOCHROME P450 YJIB-RELATED"/>
    <property type="match status" value="1"/>
</dbReference>
<keyword evidence="6 7" id="KW-0503">Monooxygenase</keyword>
<dbReference type="FunFam" id="1.10.630.10:FF:000018">
    <property type="entry name" value="Cytochrome P450 monooxygenase"/>
    <property type="match status" value="1"/>
</dbReference>
<comment type="similarity">
    <text evidence="1 7">Belongs to the cytochrome P450 family.</text>
</comment>
<dbReference type="GO" id="GO:0016705">
    <property type="term" value="F:oxidoreductase activity, acting on paired donors, with incorporation or reduction of molecular oxygen"/>
    <property type="evidence" value="ECO:0007669"/>
    <property type="project" value="InterPro"/>
</dbReference>
<accession>A0A7W9NG41</accession>
<dbReference type="CDD" id="cd11031">
    <property type="entry name" value="Cyp158A-like"/>
    <property type="match status" value="1"/>
</dbReference>
<dbReference type="InterPro" id="IPR002397">
    <property type="entry name" value="Cyt_P450_B"/>
</dbReference>
<evidence type="ECO:0000313" key="9">
    <source>
        <dbReference type="Proteomes" id="UP000585638"/>
    </source>
</evidence>
<keyword evidence="9" id="KW-1185">Reference proteome</keyword>
<dbReference type="InterPro" id="IPR017972">
    <property type="entry name" value="Cyt_P450_CS"/>
</dbReference>
<evidence type="ECO:0000256" key="5">
    <source>
        <dbReference type="ARBA" id="ARBA00023004"/>
    </source>
</evidence>
<dbReference type="GO" id="GO:0005506">
    <property type="term" value="F:iron ion binding"/>
    <property type="evidence" value="ECO:0007669"/>
    <property type="project" value="InterPro"/>
</dbReference>
<dbReference type="SUPFAM" id="SSF48264">
    <property type="entry name" value="Cytochrome P450"/>
    <property type="match status" value="1"/>
</dbReference>
<dbReference type="GO" id="GO:0020037">
    <property type="term" value="F:heme binding"/>
    <property type="evidence" value="ECO:0007669"/>
    <property type="project" value="InterPro"/>
</dbReference>
<dbReference type="Proteomes" id="UP000585638">
    <property type="component" value="Unassembled WGS sequence"/>
</dbReference>
<proteinExistence type="inferred from homology"/>
<dbReference type="RefSeq" id="WP_184860452.1">
    <property type="nucleotide sequence ID" value="NZ_BAAAWY010000046.1"/>
</dbReference>
<dbReference type="Gene3D" id="1.10.630.10">
    <property type="entry name" value="Cytochrome P450"/>
    <property type="match status" value="1"/>
</dbReference>
<evidence type="ECO:0000256" key="1">
    <source>
        <dbReference type="ARBA" id="ARBA00010617"/>
    </source>
</evidence>
<organism evidence="8 9">
    <name type="scientific">Kutzneria kofuensis</name>
    <dbReference type="NCBI Taxonomy" id="103725"/>
    <lineage>
        <taxon>Bacteria</taxon>
        <taxon>Bacillati</taxon>
        <taxon>Actinomycetota</taxon>
        <taxon>Actinomycetes</taxon>
        <taxon>Pseudonocardiales</taxon>
        <taxon>Pseudonocardiaceae</taxon>
        <taxon>Kutzneria</taxon>
    </lineage>
</organism>
<evidence type="ECO:0000256" key="7">
    <source>
        <dbReference type="RuleBase" id="RU000461"/>
    </source>
</evidence>
<name>A0A7W9NG41_9PSEU</name>
<dbReference type="AlphaFoldDB" id="A0A7W9NG41"/>
<keyword evidence="3 7" id="KW-0479">Metal-binding</keyword>
<evidence type="ECO:0000256" key="4">
    <source>
        <dbReference type="ARBA" id="ARBA00023002"/>
    </source>
</evidence>
<dbReference type="InterPro" id="IPR001128">
    <property type="entry name" value="Cyt_P450"/>
</dbReference>
<evidence type="ECO:0000256" key="3">
    <source>
        <dbReference type="ARBA" id="ARBA00022723"/>
    </source>
</evidence>
<dbReference type="GO" id="GO:0004497">
    <property type="term" value="F:monooxygenase activity"/>
    <property type="evidence" value="ECO:0007669"/>
    <property type="project" value="UniProtKB-KW"/>
</dbReference>
<evidence type="ECO:0000256" key="2">
    <source>
        <dbReference type="ARBA" id="ARBA00022617"/>
    </source>
</evidence>
<dbReference type="EMBL" id="JACHIR010000001">
    <property type="protein sequence ID" value="MBB5890781.1"/>
    <property type="molecule type" value="Genomic_DNA"/>
</dbReference>
<reference evidence="8 9" key="1">
    <citation type="submission" date="2020-08" db="EMBL/GenBank/DDBJ databases">
        <title>Sequencing the genomes of 1000 actinobacteria strains.</title>
        <authorList>
            <person name="Klenk H.-P."/>
        </authorList>
    </citation>
    <scope>NUCLEOTIDE SEQUENCE [LARGE SCALE GENOMIC DNA]</scope>
    <source>
        <strain evidence="8 9">DSM 43851</strain>
    </source>
</reference>
<keyword evidence="2 7" id="KW-0349">Heme</keyword>
<dbReference type="PRINTS" id="PR00359">
    <property type="entry name" value="BP450"/>
</dbReference>